<evidence type="ECO:0000259" key="1">
    <source>
        <dbReference type="PROSITE" id="PS51462"/>
    </source>
</evidence>
<proteinExistence type="predicted"/>
<dbReference type="Proteomes" id="UP000034036">
    <property type="component" value="Unassembled WGS sequence"/>
</dbReference>
<dbReference type="STRING" id="1618659.UV11_C0019G0007"/>
<evidence type="ECO:0000313" key="3">
    <source>
        <dbReference type="Proteomes" id="UP000034036"/>
    </source>
</evidence>
<dbReference type="InterPro" id="IPR000086">
    <property type="entry name" value="NUDIX_hydrolase_dom"/>
</dbReference>
<dbReference type="AlphaFoldDB" id="A0A0G0ZEP8"/>
<dbReference type="EMBL" id="LCDF01000019">
    <property type="protein sequence ID" value="KKS47124.1"/>
    <property type="molecule type" value="Genomic_DNA"/>
</dbReference>
<name>A0A0G0ZEP8_9BACT</name>
<dbReference type="InterPro" id="IPR015797">
    <property type="entry name" value="NUDIX_hydrolase-like_dom_sf"/>
</dbReference>
<dbReference type="SUPFAM" id="SSF55811">
    <property type="entry name" value="Nudix"/>
    <property type="match status" value="1"/>
</dbReference>
<dbReference type="PROSITE" id="PS51462">
    <property type="entry name" value="NUDIX"/>
    <property type="match status" value="1"/>
</dbReference>
<accession>A0A0G0ZEP8</accession>
<dbReference type="Gene3D" id="3.90.79.10">
    <property type="entry name" value="Nucleoside Triphosphate Pyrophosphohydrolase"/>
    <property type="match status" value="1"/>
</dbReference>
<evidence type="ECO:0000313" key="2">
    <source>
        <dbReference type="EMBL" id="KKS47124.1"/>
    </source>
</evidence>
<sequence>MDFGTHAKIFTWLTKMLYLKVSLKIILKNKKGEILLLTLPDTSTMAGFYDLPGGRIKMSELTAPFKDGIDREMREEVGDGVRYKLIETPIAIGRHRKPSGEYIMWIFFEAQYKGGRVEISSEHKGFKWVKITKKNLSKYFVRGALEGMSNYVNKKF</sequence>
<organism evidence="2 3">
    <name type="scientific">Candidatus Giovannonibacteria bacterium GW2011_GWF2_42_19</name>
    <dbReference type="NCBI Taxonomy" id="1618659"/>
    <lineage>
        <taxon>Bacteria</taxon>
        <taxon>Candidatus Giovannoniibacteriota</taxon>
    </lineage>
</organism>
<feature type="domain" description="Nudix hydrolase" evidence="1">
    <location>
        <begin position="16"/>
        <end position="150"/>
    </location>
</feature>
<gene>
    <name evidence="2" type="ORF">UV11_C0019G0007</name>
</gene>
<comment type="caution">
    <text evidence="2">The sequence shown here is derived from an EMBL/GenBank/DDBJ whole genome shotgun (WGS) entry which is preliminary data.</text>
</comment>
<dbReference type="Pfam" id="PF00293">
    <property type="entry name" value="NUDIX"/>
    <property type="match status" value="1"/>
</dbReference>
<protein>
    <recommendedName>
        <fullName evidence="1">Nudix hydrolase domain-containing protein</fullName>
    </recommendedName>
</protein>
<reference evidence="2" key="1">
    <citation type="journal article" date="2015" name="Nature">
        <title>rRNA introns, odd ribosomes, and small enigmatic genomes across a large radiation of phyla.</title>
        <authorList>
            <person name="Brown C.T."/>
            <person name="Hug L.A."/>
            <person name="Thomas B.C."/>
            <person name="Sharon I."/>
            <person name="Castelle C.J."/>
            <person name="Singh A."/>
            <person name="Wilkins M.J."/>
            <person name="Williams K.H."/>
            <person name="Banfield J.F."/>
        </authorList>
    </citation>
    <scope>NUCLEOTIDE SEQUENCE [LARGE SCALE GENOMIC DNA]</scope>
</reference>